<name>A0AAI9EBI5_9PEZI</name>
<keyword evidence="8" id="KW-1185">Reference proteome</keyword>
<dbReference type="GO" id="GO:0008270">
    <property type="term" value="F:zinc ion binding"/>
    <property type="evidence" value="ECO:0007669"/>
    <property type="project" value="UniProtKB-KW"/>
</dbReference>
<dbReference type="InterPro" id="IPR057654">
    <property type="entry name" value="Znf-CCCH_tandem"/>
</dbReference>
<keyword evidence="2 4" id="KW-0863">Zinc-finger</keyword>
<evidence type="ECO:0000256" key="3">
    <source>
        <dbReference type="ARBA" id="ARBA00022833"/>
    </source>
</evidence>
<feature type="compositionally biased region" description="Low complexity" evidence="5">
    <location>
        <begin position="300"/>
        <end position="312"/>
    </location>
</feature>
<evidence type="ECO:0000256" key="2">
    <source>
        <dbReference type="ARBA" id="ARBA00022771"/>
    </source>
</evidence>
<dbReference type="Pfam" id="PF25542">
    <property type="entry name" value="zf-CCCH_12"/>
    <property type="match status" value="1"/>
</dbReference>
<protein>
    <recommendedName>
        <fullName evidence="6">C3H1-type domain-containing protein</fullName>
    </recommendedName>
</protein>
<dbReference type="Proteomes" id="UP001296104">
    <property type="component" value="Unassembled WGS sequence"/>
</dbReference>
<dbReference type="PANTHER" id="PTHR37543">
    <property type="entry name" value="CCCH ZINC FINGER DNA BINDING PROTEIN (AFU_ORTHOLOGUE AFUA_5G12760)"/>
    <property type="match status" value="1"/>
</dbReference>
<keyword evidence="1 4" id="KW-0479">Metal-binding</keyword>
<organism evidence="7 8">
    <name type="scientific">Lecanosticta acicola</name>
    <dbReference type="NCBI Taxonomy" id="111012"/>
    <lineage>
        <taxon>Eukaryota</taxon>
        <taxon>Fungi</taxon>
        <taxon>Dikarya</taxon>
        <taxon>Ascomycota</taxon>
        <taxon>Pezizomycotina</taxon>
        <taxon>Dothideomycetes</taxon>
        <taxon>Dothideomycetidae</taxon>
        <taxon>Mycosphaerellales</taxon>
        <taxon>Mycosphaerellaceae</taxon>
        <taxon>Lecanosticta</taxon>
    </lineage>
</organism>
<keyword evidence="3 4" id="KW-0862">Zinc</keyword>
<dbReference type="AlphaFoldDB" id="A0AAI9EBI5"/>
<sequence>MNGLSASPSYAERLEAFRQSDAERDAMVAAVIKELEELKVQVAEKTDDLSNEIASRRMWQARATQSEQALAQHKQTSNSNNFVLAVIDGDGAPFQDYLYSMGKDGGAEAAQKLYVGLREHLQSIYPDANVSDWNIVVQVVLNLQGLATKLQSCGLISNPNELLAFGRAFGLAQPLFSFVDVGGGKERADHKIRETLRLYLPISQCKHVFFGPCHDNGYLPVLEPYRRDSSMASRLTLIETRPAEGGFIELGLRRMRLPVVFRSENLPAARSVVSPAPLATPVRTPSGIEPTPLVPQFPKAASPAPSTASTHSAANSASWAAIGKNGGAGKNFDIAPRKTPVRRFILLNGYGDRLDEKLPKPDGGAETRFAKRVEANGKYCNNYYLTGRCEAGEYCDYIHGEKLTPGEMLVLKHKSTTRNCPDRSTCRDFDCTFGHHCKFGNNCYFDRCHFEGTHNMDLEPARKLYEDGSEEWIGGYLQKHGK</sequence>
<reference evidence="7" key="1">
    <citation type="submission" date="2023-11" db="EMBL/GenBank/DDBJ databases">
        <authorList>
            <person name="Alioto T."/>
            <person name="Alioto T."/>
            <person name="Gomez Garrido J."/>
        </authorList>
    </citation>
    <scope>NUCLEOTIDE SEQUENCE</scope>
</reference>
<feature type="zinc finger region" description="C3H1-type" evidence="4">
    <location>
        <begin position="421"/>
        <end position="452"/>
    </location>
</feature>
<dbReference type="EMBL" id="CAVMBE010000032">
    <property type="protein sequence ID" value="CAK4028750.1"/>
    <property type="molecule type" value="Genomic_DNA"/>
</dbReference>
<proteinExistence type="predicted"/>
<dbReference type="Pfam" id="PF25540">
    <property type="entry name" value="DUF7923"/>
    <property type="match status" value="1"/>
</dbReference>
<feature type="domain" description="C3H1-type" evidence="6">
    <location>
        <begin position="374"/>
        <end position="402"/>
    </location>
</feature>
<dbReference type="InterPro" id="IPR057683">
    <property type="entry name" value="DUF7923"/>
</dbReference>
<evidence type="ECO:0000313" key="8">
    <source>
        <dbReference type="Proteomes" id="UP001296104"/>
    </source>
</evidence>
<gene>
    <name evidence="7" type="ORF">LECACI_7A005183</name>
</gene>
<evidence type="ECO:0000313" key="7">
    <source>
        <dbReference type="EMBL" id="CAK4028750.1"/>
    </source>
</evidence>
<feature type="region of interest" description="Disordered" evidence="5">
    <location>
        <begin position="277"/>
        <end position="312"/>
    </location>
</feature>
<accession>A0AAI9EBI5</accession>
<evidence type="ECO:0000256" key="5">
    <source>
        <dbReference type="SAM" id="MobiDB-lite"/>
    </source>
</evidence>
<feature type="domain" description="C3H1-type" evidence="6">
    <location>
        <begin position="421"/>
        <end position="452"/>
    </location>
</feature>
<evidence type="ECO:0000256" key="4">
    <source>
        <dbReference type="PROSITE-ProRule" id="PRU00723"/>
    </source>
</evidence>
<dbReference type="SUPFAM" id="SSF90229">
    <property type="entry name" value="CCCH zinc finger"/>
    <property type="match status" value="1"/>
</dbReference>
<dbReference type="InterPro" id="IPR000571">
    <property type="entry name" value="Znf_CCCH"/>
</dbReference>
<comment type="caution">
    <text evidence="7">The sequence shown here is derived from an EMBL/GenBank/DDBJ whole genome shotgun (WGS) entry which is preliminary data.</text>
</comment>
<evidence type="ECO:0000256" key="1">
    <source>
        <dbReference type="ARBA" id="ARBA00022723"/>
    </source>
</evidence>
<evidence type="ECO:0000259" key="6">
    <source>
        <dbReference type="PROSITE" id="PS50103"/>
    </source>
</evidence>
<feature type="zinc finger region" description="C3H1-type" evidence="4">
    <location>
        <begin position="374"/>
        <end position="402"/>
    </location>
</feature>
<dbReference type="PROSITE" id="PS50103">
    <property type="entry name" value="ZF_C3H1"/>
    <property type="match status" value="2"/>
</dbReference>
<dbReference type="InterPro" id="IPR036855">
    <property type="entry name" value="Znf_CCCH_sf"/>
</dbReference>
<dbReference type="Pfam" id="PF25543">
    <property type="entry name" value="zf-CCCH_tandem"/>
    <property type="match status" value="1"/>
</dbReference>
<dbReference type="PANTHER" id="PTHR37543:SF1">
    <property type="entry name" value="CCCH ZINC FINGER DNA BINDING PROTEIN (AFU_ORTHOLOGUE AFUA_5G12760)"/>
    <property type="match status" value="1"/>
</dbReference>